<protein>
    <submittedName>
        <fullName evidence="1">Uncharacterized protein</fullName>
    </submittedName>
</protein>
<dbReference type="EMBL" id="CM056744">
    <property type="protein sequence ID" value="KAJ8664460.1"/>
    <property type="molecule type" value="Genomic_DNA"/>
</dbReference>
<dbReference type="Proteomes" id="UP001239111">
    <property type="component" value="Chromosome 4"/>
</dbReference>
<comment type="caution">
    <text evidence="1">The sequence shown here is derived from an EMBL/GenBank/DDBJ whole genome shotgun (WGS) entry which is preliminary data.</text>
</comment>
<keyword evidence="2" id="KW-1185">Reference proteome</keyword>
<name>A0ACC2N040_9HYME</name>
<proteinExistence type="predicted"/>
<evidence type="ECO:0000313" key="2">
    <source>
        <dbReference type="Proteomes" id="UP001239111"/>
    </source>
</evidence>
<gene>
    <name evidence="1" type="ORF">QAD02_006122</name>
</gene>
<accession>A0ACC2N040</accession>
<reference evidence="1" key="1">
    <citation type="submission" date="2023-04" db="EMBL/GenBank/DDBJ databases">
        <title>A chromosome-level genome assembly of the parasitoid wasp Eretmocerus hayati.</title>
        <authorList>
            <person name="Zhong Y."/>
            <person name="Liu S."/>
            <person name="Liu Y."/>
        </authorList>
    </citation>
    <scope>NUCLEOTIDE SEQUENCE</scope>
    <source>
        <strain evidence="1">ZJU_SS_LIU_2023</strain>
    </source>
</reference>
<organism evidence="1 2">
    <name type="scientific">Eretmocerus hayati</name>
    <dbReference type="NCBI Taxonomy" id="131215"/>
    <lineage>
        <taxon>Eukaryota</taxon>
        <taxon>Metazoa</taxon>
        <taxon>Ecdysozoa</taxon>
        <taxon>Arthropoda</taxon>
        <taxon>Hexapoda</taxon>
        <taxon>Insecta</taxon>
        <taxon>Pterygota</taxon>
        <taxon>Neoptera</taxon>
        <taxon>Endopterygota</taxon>
        <taxon>Hymenoptera</taxon>
        <taxon>Apocrita</taxon>
        <taxon>Proctotrupomorpha</taxon>
        <taxon>Chalcidoidea</taxon>
        <taxon>Aphelinidae</taxon>
        <taxon>Aphelininae</taxon>
        <taxon>Eretmocerus</taxon>
    </lineage>
</organism>
<evidence type="ECO:0000313" key="1">
    <source>
        <dbReference type="EMBL" id="KAJ8664460.1"/>
    </source>
</evidence>
<sequence>MELKSYLFLICFLSTLNLVISNRFEISDERLGGRVWVRTGLKPRTEIGPILEYDFTVYKEEYRTIYMPSPWIFESVEIIYPKSTTINISYPPEKYKYTIELNSKNIPKEGLPNHGLSSDGLSYHVKIYLEALECKDGDDRCERIERMREFDREHDPHNTDI</sequence>